<evidence type="ECO:0000313" key="2">
    <source>
        <dbReference type="EMBL" id="SUA36192.1"/>
    </source>
</evidence>
<dbReference type="OrthoDB" id="9996071at2"/>
<organism evidence="2 3">
    <name type="scientific">Neisseria zoodegmatis</name>
    <dbReference type="NCBI Taxonomy" id="326523"/>
    <lineage>
        <taxon>Bacteria</taxon>
        <taxon>Pseudomonadati</taxon>
        <taxon>Pseudomonadota</taxon>
        <taxon>Betaproteobacteria</taxon>
        <taxon>Neisseriales</taxon>
        <taxon>Neisseriaceae</taxon>
        <taxon>Neisseria</taxon>
    </lineage>
</organism>
<name>A0A378WGL3_9NEIS</name>
<dbReference type="RefSeq" id="WP_115133488.1">
    <property type="nucleotide sequence ID" value="NZ_UGRS01000001.1"/>
</dbReference>
<gene>
    <name evidence="2" type="ORF">NCTC12229_00604</name>
</gene>
<reference evidence="2 3" key="1">
    <citation type="submission" date="2018-06" db="EMBL/GenBank/DDBJ databases">
        <authorList>
            <consortium name="Pathogen Informatics"/>
            <person name="Doyle S."/>
        </authorList>
    </citation>
    <scope>NUCLEOTIDE SEQUENCE [LARGE SCALE GENOMIC DNA]</scope>
    <source>
        <strain evidence="2 3">NCTC12229</strain>
    </source>
</reference>
<feature type="transmembrane region" description="Helical" evidence="1">
    <location>
        <begin position="83"/>
        <end position="106"/>
    </location>
</feature>
<keyword evidence="1" id="KW-0812">Transmembrane</keyword>
<dbReference type="EMBL" id="UGRS01000001">
    <property type="protein sequence ID" value="SUA36192.1"/>
    <property type="molecule type" value="Genomic_DNA"/>
</dbReference>
<dbReference type="AlphaFoldDB" id="A0A378WGL3"/>
<protein>
    <submittedName>
        <fullName evidence="2">Uncharacterized protein</fullName>
    </submittedName>
</protein>
<accession>A0A378WGL3</accession>
<dbReference type="Proteomes" id="UP000254055">
    <property type="component" value="Unassembled WGS sequence"/>
</dbReference>
<feature type="transmembrane region" description="Helical" evidence="1">
    <location>
        <begin position="12"/>
        <end position="28"/>
    </location>
</feature>
<evidence type="ECO:0000313" key="3">
    <source>
        <dbReference type="Proteomes" id="UP000254055"/>
    </source>
</evidence>
<evidence type="ECO:0000256" key="1">
    <source>
        <dbReference type="SAM" id="Phobius"/>
    </source>
</evidence>
<keyword evidence="1" id="KW-0472">Membrane</keyword>
<keyword evidence="1" id="KW-1133">Transmembrane helix</keyword>
<proteinExistence type="predicted"/>
<sequence>MNTRRKMTTWEITIISIILCIPMFYVLQQPIVFKYPVGPTLFKIGILSFILILLSGNAGLLHNTPLTDEGGERIRAILKAQALWRRVFTFGGGLLLCFCVFAYPVLKTAVWIGFRFTEERVIQAQIIDIRYNRKTCDKWTLRLPDRADTKVCKTGPSLNWTIGRYIDVGLRESFLAYEVYYLDH</sequence>
<feature type="transmembrane region" description="Helical" evidence="1">
    <location>
        <begin position="40"/>
        <end position="62"/>
    </location>
</feature>